<dbReference type="RefSeq" id="WP_097245810.1">
    <property type="nucleotide sequence ID" value="NZ_OBEG01000003.1"/>
</dbReference>
<feature type="domain" description="DUF6879" evidence="1">
    <location>
        <begin position="8"/>
        <end position="170"/>
    </location>
</feature>
<dbReference type="Proteomes" id="UP000219565">
    <property type="component" value="Unassembled WGS sequence"/>
</dbReference>
<gene>
    <name evidence="2" type="ORF">SAMN04244553_3568</name>
</gene>
<dbReference type="InterPro" id="IPR049244">
    <property type="entry name" value="DUF6879"/>
</dbReference>
<accession>A0A285LFW6</accession>
<dbReference type="OrthoDB" id="3821358at2"/>
<protein>
    <recommendedName>
        <fullName evidence="1">DUF6879 domain-containing protein</fullName>
    </recommendedName>
</protein>
<evidence type="ECO:0000313" key="3">
    <source>
        <dbReference type="Proteomes" id="UP000219565"/>
    </source>
</evidence>
<organism evidence="2 3">
    <name type="scientific">Nocardia amikacinitolerans</name>
    <dbReference type="NCBI Taxonomy" id="756689"/>
    <lineage>
        <taxon>Bacteria</taxon>
        <taxon>Bacillati</taxon>
        <taxon>Actinomycetota</taxon>
        <taxon>Actinomycetes</taxon>
        <taxon>Mycobacteriales</taxon>
        <taxon>Nocardiaceae</taxon>
        <taxon>Nocardia</taxon>
    </lineage>
</organism>
<name>A0A285LFW6_9NOCA</name>
<dbReference type="Pfam" id="PF21806">
    <property type="entry name" value="DUF6879"/>
    <property type="match status" value="1"/>
</dbReference>
<reference evidence="2 3" key="1">
    <citation type="submission" date="2017-09" db="EMBL/GenBank/DDBJ databases">
        <authorList>
            <person name="Ehlers B."/>
            <person name="Leendertz F.H."/>
        </authorList>
    </citation>
    <scope>NUCLEOTIDE SEQUENCE [LARGE SCALE GENOMIC DNA]</scope>
    <source>
        <strain evidence="2 3">DSM 45537</strain>
    </source>
</reference>
<dbReference type="AlphaFoldDB" id="A0A285LFW6"/>
<proteinExistence type="predicted"/>
<evidence type="ECO:0000313" key="2">
    <source>
        <dbReference type="EMBL" id="SNY83825.1"/>
    </source>
</evidence>
<evidence type="ECO:0000259" key="1">
    <source>
        <dbReference type="Pfam" id="PF21806"/>
    </source>
</evidence>
<keyword evidence="3" id="KW-1185">Reference proteome</keyword>
<sequence>MHHLTGSDFTNLFRTCRQSAFHLEVQDSYGIPEESEPFRRFLAGEHDDYEWMRPWTDVVKAGTDRGVNFTRARVVTEPHVDYTRWGLLVAALNIEAGEDIRYLPRHLANADEIPADDYWLFDDEMVAFTLFTPSGAAAGAAVTTDPVIVRRCTDIRDAVWRQAIPHADYIED</sequence>
<dbReference type="EMBL" id="OBEG01000003">
    <property type="protein sequence ID" value="SNY83825.1"/>
    <property type="molecule type" value="Genomic_DNA"/>
</dbReference>